<gene>
    <name evidence="2" type="ORF">QTP81_09615</name>
</gene>
<comment type="caution">
    <text evidence="2">The sequence shown here is derived from an EMBL/GenBank/DDBJ whole genome shotgun (WGS) entry which is preliminary data.</text>
</comment>
<dbReference type="Gene3D" id="3.40.190.10">
    <property type="entry name" value="Periplasmic binding protein-like II"/>
    <property type="match status" value="2"/>
</dbReference>
<dbReference type="RefSeq" id="WP_289365137.1">
    <property type="nucleotide sequence ID" value="NZ_JAUCBP010000007.1"/>
</dbReference>
<protein>
    <submittedName>
        <fullName evidence="2">Transporter substrate-binding domain-containing protein</fullName>
    </submittedName>
</protein>
<dbReference type="SUPFAM" id="SSF53850">
    <property type="entry name" value="Periplasmic binding protein-like II"/>
    <property type="match status" value="1"/>
</dbReference>
<accession>A0ABT7SZ76</accession>
<evidence type="ECO:0000313" key="2">
    <source>
        <dbReference type="EMBL" id="MDM7860852.1"/>
    </source>
</evidence>
<proteinExistence type="predicted"/>
<evidence type="ECO:0000313" key="3">
    <source>
        <dbReference type="Proteomes" id="UP001234343"/>
    </source>
</evidence>
<feature type="signal peptide" evidence="1">
    <location>
        <begin position="1"/>
        <end position="24"/>
    </location>
</feature>
<name>A0ABT7SZ76_9ALTE</name>
<dbReference type="EMBL" id="JAUCBP010000007">
    <property type="protein sequence ID" value="MDM7860852.1"/>
    <property type="molecule type" value="Genomic_DNA"/>
</dbReference>
<feature type="chain" id="PRO_5045841401" evidence="1">
    <location>
        <begin position="25"/>
        <end position="251"/>
    </location>
</feature>
<dbReference type="Proteomes" id="UP001234343">
    <property type="component" value="Unassembled WGS sequence"/>
</dbReference>
<evidence type="ECO:0000256" key="1">
    <source>
        <dbReference type="SAM" id="SignalP"/>
    </source>
</evidence>
<keyword evidence="3" id="KW-1185">Reference proteome</keyword>
<keyword evidence="1" id="KW-0732">Signal</keyword>
<organism evidence="2 3">
    <name type="scientific">Alteromonas arenosi</name>
    <dbReference type="NCBI Taxonomy" id="3055817"/>
    <lineage>
        <taxon>Bacteria</taxon>
        <taxon>Pseudomonadati</taxon>
        <taxon>Pseudomonadota</taxon>
        <taxon>Gammaproteobacteria</taxon>
        <taxon>Alteromonadales</taxon>
        <taxon>Alteromonadaceae</taxon>
        <taxon>Alteromonas/Salinimonas group</taxon>
        <taxon>Alteromonas</taxon>
    </lineage>
</organism>
<sequence>MHRFCTKRLFFLICSVSFSYNVFAEKPVLELGRISHLYEQSVGEIVIERVYAELNIDIDVIHKPAKRLASSLRAGIVDGEVMRIYQYGVNNPSVVRVPTPYYVVSTAAFSHSNSGIELDSPEQLNDYSIVKIRGIVVTDILSQNAIKTADINSTSTMMRLLDDGFADIGLTHRLNGELALQFEPSLNIQVHNLIIDERELYHYLHIRHANMVSQVDAVIRRFRDSGELEEIIAAAEQAVVEQLELTKSYVD</sequence>
<reference evidence="2 3" key="1">
    <citation type="submission" date="2023-06" db="EMBL/GenBank/DDBJ databases">
        <title>Alteromonas sp. ASW11-36 isolated from intertidal sand.</title>
        <authorList>
            <person name="Li Y."/>
        </authorList>
    </citation>
    <scope>NUCLEOTIDE SEQUENCE [LARGE SCALE GENOMIC DNA]</scope>
    <source>
        <strain evidence="2 3">ASW11-36</strain>
    </source>
</reference>